<gene>
    <name evidence="2" type="ORF">H4W34_005533</name>
</gene>
<name>A0ABR9JYP9_9ACTN</name>
<dbReference type="InterPro" id="IPR054346">
    <property type="entry name" value="ARPP-2"/>
</dbReference>
<dbReference type="RefSeq" id="WP_192761852.1">
    <property type="nucleotide sequence ID" value="NZ_JADBDZ010000001.1"/>
</dbReference>
<accession>A0ABR9JYP9</accession>
<feature type="domain" description="ARG and Rhodanese-Phosphatase-superfamily-associated" evidence="1">
    <location>
        <begin position="5"/>
        <end position="279"/>
    </location>
</feature>
<protein>
    <recommendedName>
        <fullName evidence="1">ARG and Rhodanese-Phosphatase-superfamily-associated domain-containing protein</fullName>
    </recommendedName>
</protein>
<reference evidence="2 3" key="1">
    <citation type="submission" date="2020-10" db="EMBL/GenBank/DDBJ databases">
        <title>Sequencing the genomes of 1000 actinobacteria strains.</title>
        <authorList>
            <person name="Klenk H.-P."/>
        </authorList>
    </citation>
    <scope>NUCLEOTIDE SEQUENCE [LARGE SCALE GENOMIC DNA]</scope>
    <source>
        <strain evidence="2 3">DSM 46744</strain>
    </source>
</reference>
<evidence type="ECO:0000313" key="2">
    <source>
        <dbReference type="EMBL" id="MBE1535700.1"/>
    </source>
</evidence>
<evidence type="ECO:0000259" key="1">
    <source>
        <dbReference type="Pfam" id="PF22549"/>
    </source>
</evidence>
<dbReference type="Proteomes" id="UP000627838">
    <property type="component" value="Unassembled WGS sequence"/>
</dbReference>
<dbReference type="Pfam" id="PF22549">
    <property type="entry name" value="ARPP-2"/>
    <property type="match status" value="1"/>
</dbReference>
<keyword evidence="3" id="KW-1185">Reference proteome</keyword>
<proteinExistence type="predicted"/>
<evidence type="ECO:0000313" key="3">
    <source>
        <dbReference type="Proteomes" id="UP000627838"/>
    </source>
</evidence>
<comment type="caution">
    <text evidence="2">The sequence shown here is derived from an EMBL/GenBank/DDBJ whole genome shotgun (WGS) entry which is preliminary data.</text>
</comment>
<dbReference type="EMBL" id="JADBDZ010000001">
    <property type="protein sequence ID" value="MBE1535700.1"/>
    <property type="molecule type" value="Genomic_DNA"/>
</dbReference>
<sequence>MTFGLDGLRTRPAQTWGSIRLVPLVRDEPVPGLRLHRVAYDEPISVVDVGDGSSYTSYIPHAFVATWRDGDELPAASYGARLLERDTAPAPERMPIRTTKRMARKAGKDRLRFLPLHLAVEGYLALHFGGPTIAWEEWSRKAVAQGLSPRAEAAYLGRQVRGLEDALRIFEIHPGQCGVLVYVADALASAFVVPHPDDYRALHATLVEDMYGELIYIHGLLGARTGDVSAGIDDSRIGSLADLRAAAVRGRAEWAVFHDEVMARRLFDEKGTHRHVQRLRDFHLTRFLPSFELKRENHIGEAIVDGDARVAYLKTFRLSDGQIRRGHLLTWLAKHRWRLRDAAAAMRVTEANLALRLERSGFGYLLRQDVLDHYRAQAARGETFRPPDPPSGGPAVT</sequence>
<organism evidence="2 3">
    <name type="scientific">Actinomadura algeriensis</name>
    <dbReference type="NCBI Taxonomy" id="1679523"/>
    <lineage>
        <taxon>Bacteria</taxon>
        <taxon>Bacillati</taxon>
        <taxon>Actinomycetota</taxon>
        <taxon>Actinomycetes</taxon>
        <taxon>Streptosporangiales</taxon>
        <taxon>Thermomonosporaceae</taxon>
        <taxon>Actinomadura</taxon>
    </lineage>
</organism>